<dbReference type="EMBL" id="CP091092">
    <property type="protein sequence ID" value="WFN36513.1"/>
    <property type="molecule type" value="Genomic_DNA"/>
</dbReference>
<organism evidence="1 2">
    <name type="scientific">Methanomicrobium antiquum</name>
    <dbReference type="NCBI Taxonomy" id="487686"/>
    <lineage>
        <taxon>Archaea</taxon>
        <taxon>Methanobacteriati</taxon>
        <taxon>Methanobacteriota</taxon>
        <taxon>Stenosarchaea group</taxon>
        <taxon>Methanomicrobia</taxon>
        <taxon>Methanomicrobiales</taxon>
        <taxon>Methanomicrobiaceae</taxon>
        <taxon>Methanomicrobium</taxon>
    </lineage>
</organism>
<dbReference type="KEGG" id="manq:L1994_10270"/>
<sequence>MTPERAEKNNQRKYIREPAKRIFASELRETRLQFKDGEDEKSPVYVMLPTGERCNRIFFCGQMTQKERKGDENPFYTARVTDPTGIFFINAGSYQQEAMLKISQIEAGAYVSVVGKPIVRETPDGSVFVSVRVENISETDIETTKIWVDDAAEATLNRLDKFGETDDSVKANEFYNTNKNVFRKMAYEALVRTEI</sequence>
<evidence type="ECO:0000313" key="1">
    <source>
        <dbReference type="EMBL" id="WFN36513.1"/>
    </source>
</evidence>
<dbReference type="GeneID" id="79950786"/>
<dbReference type="Proteomes" id="UP001218895">
    <property type="component" value="Chromosome"/>
</dbReference>
<protein>
    <submittedName>
        <fullName evidence="1">Nucleic acid-binding protein</fullName>
    </submittedName>
</protein>
<accession>A0AAF0FL36</accession>
<name>A0AAF0FL36_9EURY</name>
<evidence type="ECO:0000313" key="2">
    <source>
        <dbReference type="Proteomes" id="UP001218895"/>
    </source>
</evidence>
<proteinExistence type="predicted"/>
<dbReference type="AlphaFoldDB" id="A0AAF0FL36"/>
<reference evidence="1" key="1">
    <citation type="submission" date="2022-01" db="EMBL/GenBank/DDBJ databases">
        <title>Complete genome of Methanomicrobium antiquum DSM 21220.</title>
        <authorList>
            <person name="Chen S.-C."/>
            <person name="You Y.-T."/>
            <person name="Zhou Y.-Z."/>
            <person name="Lai M.-C."/>
        </authorList>
    </citation>
    <scope>NUCLEOTIDE SEQUENCE</scope>
    <source>
        <strain evidence="1">DSM 21220</strain>
    </source>
</reference>
<dbReference type="RefSeq" id="WP_278099350.1">
    <property type="nucleotide sequence ID" value="NZ_CP091092.1"/>
</dbReference>
<keyword evidence="2" id="KW-1185">Reference proteome</keyword>
<gene>
    <name evidence="1" type="ORF">L1994_10270</name>
</gene>